<comment type="caution">
    <text evidence="2">The sequence shown here is derived from an EMBL/GenBank/DDBJ whole genome shotgun (WGS) entry which is preliminary data.</text>
</comment>
<dbReference type="PROSITE" id="PS51257">
    <property type="entry name" value="PROKAR_LIPOPROTEIN"/>
    <property type="match status" value="1"/>
</dbReference>
<dbReference type="InterPro" id="IPR027372">
    <property type="entry name" value="Phytase-like_dom"/>
</dbReference>
<name>A0ABS5WH17_9FLAO</name>
<dbReference type="EMBL" id="JACATN010000004">
    <property type="protein sequence ID" value="MBT2162711.1"/>
    <property type="molecule type" value="Genomic_DNA"/>
</dbReference>
<reference evidence="2 3" key="1">
    <citation type="submission" date="2020-06" db="EMBL/GenBank/DDBJ databases">
        <authorList>
            <person name="Isaeva M.P."/>
            <person name="Chernysheva N.Y."/>
        </authorList>
    </citation>
    <scope>NUCLEOTIDE SEQUENCE [LARGE SCALE GENOMIC DNA]</scope>
    <source>
        <strain evidence="2 3">KMM 6746</strain>
    </source>
</reference>
<dbReference type="PANTHER" id="PTHR37957">
    <property type="entry name" value="BLR7070 PROTEIN"/>
    <property type="match status" value="1"/>
</dbReference>
<dbReference type="Proteomes" id="UP000740413">
    <property type="component" value="Unassembled WGS sequence"/>
</dbReference>
<evidence type="ECO:0000313" key="2">
    <source>
        <dbReference type="EMBL" id="MBT2162711.1"/>
    </source>
</evidence>
<reference evidence="3" key="2">
    <citation type="submission" date="2023-07" db="EMBL/GenBank/DDBJ databases">
        <title>Zobellia barbeyronii sp. nov., a new marine flavobacterium, isolated from green and red algae.</title>
        <authorList>
            <person name="Nedashkovskaya O.I."/>
            <person name="Otstavnykh N."/>
            <person name="Zhukova N."/>
            <person name="Guzev K."/>
            <person name="Chausova V."/>
            <person name="Tekutyeva L."/>
            <person name="Mikhailov V."/>
            <person name="Isaeva M."/>
        </authorList>
    </citation>
    <scope>NUCLEOTIDE SEQUENCE [LARGE SCALE GENOMIC DNA]</scope>
    <source>
        <strain evidence="3">KMM 6746</strain>
    </source>
</reference>
<organism evidence="2 3">
    <name type="scientific">Zobellia barbeyronii</name>
    <dbReference type="NCBI Taxonomy" id="2748009"/>
    <lineage>
        <taxon>Bacteria</taxon>
        <taxon>Pseudomonadati</taxon>
        <taxon>Bacteroidota</taxon>
        <taxon>Flavobacteriia</taxon>
        <taxon>Flavobacteriales</taxon>
        <taxon>Flavobacteriaceae</taxon>
        <taxon>Zobellia</taxon>
    </lineage>
</organism>
<protein>
    <submittedName>
        <fullName evidence="2">Esterase-like activity of phytase family protein</fullName>
    </submittedName>
</protein>
<accession>A0ABS5WH17</accession>
<proteinExistence type="predicted"/>
<gene>
    <name evidence="2" type="ORF">HW347_15695</name>
</gene>
<feature type="domain" description="Phytase-like" evidence="1">
    <location>
        <begin position="58"/>
        <end position="360"/>
    </location>
</feature>
<dbReference type="RefSeq" id="WP_214612697.1">
    <property type="nucleotide sequence ID" value="NZ_JACATN010000004.1"/>
</dbReference>
<sequence length="376" mass="40961">MKDFTLEILGLLILTTVISCEHIDEIMGDAKSQGEDITSLQFVDEYVLPDGSIYAGTIVGGLSAIDYADGKWYMISDDAKAPIRFYTADIQFNENGFENVVINGVTELLNGSNLPFADGEVDPESIRVTPGGSLLWSSEGNIKSGIDPFVRLASADGSYKSSISLSEKFKVSDDENRGPRHNGVIEGLSVAYDKVGYWASMELPLAQDGVEPIVEDTDSPVRIAYINASGAFGKEFAYELDPIARKFDETAFTVNGVVEILEYDTDKFLVLERSFSTGYADGGNNVKIYDVDASKAADVSGMDSLKDADYIKASKKLLFDFESVRNQLTDGVVDNIEGITFGPELENGNRSLVLVADNNFSAFGPQLNQFILLEVK</sequence>
<evidence type="ECO:0000313" key="3">
    <source>
        <dbReference type="Proteomes" id="UP000740413"/>
    </source>
</evidence>
<evidence type="ECO:0000259" key="1">
    <source>
        <dbReference type="Pfam" id="PF13449"/>
    </source>
</evidence>
<dbReference type="PANTHER" id="PTHR37957:SF1">
    <property type="entry name" value="PHYTASE-LIKE DOMAIN-CONTAINING PROTEIN"/>
    <property type="match status" value="1"/>
</dbReference>
<keyword evidence="3" id="KW-1185">Reference proteome</keyword>
<dbReference type="Pfam" id="PF13449">
    <property type="entry name" value="Phytase-like"/>
    <property type="match status" value="1"/>
</dbReference>